<evidence type="ECO:0000313" key="2">
    <source>
        <dbReference type="EMBL" id="OZC03473.1"/>
    </source>
</evidence>
<reference evidence="2 3" key="1">
    <citation type="submission" date="2016-11" db="EMBL/GenBank/DDBJ databases">
        <title>Study of marine rhodopsin-containing bacteria.</title>
        <authorList>
            <person name="Yoshizawa S."/>
            <person name="Kumagai Y."/>
            <person name="Kogure K."/>
        </authorList>
    </citation>
    <scope>NUCLEOTIDE SEQUENCE [LARGE SCALE GENOMIC DNA]</scope>
    <source>
        <strain evidence="2 3">SG-29</strain>
    </source>
</reference>
<name>A0A259U0C2_9BACT</name>
<proteinExistence type="predicted"/>
<feature type="signal peptide" evidence="1">
    <location>
        <begin position="1"/>
        <end position="17"/>
    </location>
</feature>
<sequence>MLILTLALALLSQPAPGADPDPRPVVLTGADAPALLGAAPASVRAFAMRDGVLTPIPVQVDERFVYDLAVVYAGLAPEDCPRRNWCEDLAGHVVELGYADPDTHVGLDPDVTLDADDEIALMLADFGPPVDVIASGAVEVAVTAATFPALASGETRYAYLFAAPEAWMGDAPEPHVAYAPAFARGEYLATYDRAGEHPPRFMSSLYGYPSRQRPASNPETTTLTTAHYAVGFSDRWIMDELRIDGGPDILDVDMVAFGPGVCQRTPYTASLSEGGFLVNRSGPVRAIRRVVGFNSGPLAELQWTFYARYAESRASLRVHRVPGVMNFLDLMPAMHGAVYRSASTPGGALIDGRIDPSVGDAFPSWEIVRGPLAAYAVRHEVSARGFSPRLTTAYRDERQPSVMACLHDREYVGAHGVWVRSKIPNTDPRLGDPAAISLSRRFVFGGDPRAGLAAMDAPLAVEVR</sequence>
<gene>
    <name evidence="2" type="ORF">BSZ36_11060</name>
</gene>
<feature type="chain" id="PRO_5012085194" evidence="1">
    <location>
        <begin position="18"/>
        <end position="464"/>
    </location>
</feature>
<comment type="caution">
    <text evidence="2">The sequence shown here is derived from an EMBL/GenBank/DDBJ whole genome shotgun (WGS) entry which is preliminary data.</text>
</comment>
<protein>
    <submittedName>
        <fullName evidence="2">Uncharacterized protein</fullName>
    </submittedName>
</protein>
<dbReference type="InParanoid" id="A0A259U0C2"/>
<dbReference type="EMBL" id="MQWB01000001">
    <property type="protein sequence ID" value="OZC03473.1"/>
    <property type="molecule type" value="Genomic_DNA"/>
</dbReference>
<dbReference type="AlphaFoldDB" id="A0A259U0C2"/>
<organism evidence="2 3">
    <name type="scientific">Rubricoccus marinus</name>
    <dbReference type="NCBI Taxonomy" id="716817"/>
    <lineage>
        <taxon>Bacteria</taxon>
        <taxon>Pseudomonadati</taxon>
        <taxon>Rhodothermota</taxon>
        <taxon>Rhodothermia</taxon>
        <taxon>Rhodothermales</taxon>
        <taxon>Rubricoccaceae</taxon>
        <taxon>Rubricoccus</taxon>
    </lineage>
</organism>
<evidence type="ECO:0000256" key="1">
    <source>
        <dbReference type="SAM" id="SignalP"/>
    </source>
</evidence>
<evidence type="ECO:0000313" key="3">
    <source>
        <dbReference type="Proteomes" id="UP000216446"/>
    </source>
</evidence>
<accession>A0A259U0C2</accession>
<keyword evidence="3" id="KW-1185">Reference proteome</keyword>
<keyword evidence="1" id="KW-0732">Signal</keyword>
<dbReference type="Proteomes" id="UP000216446">
    <property type="component" value="Unassembled WGS sequence"/>
</dbReference>